<dbReference type="PANTHER" id="PTHR21015">
    <property type="entry name" value="UDP-N-ACETYLGLUCOSAMINE--N-ACETYLMURAMYL-(PENTAPEPTIDE) PYROPHOSPHORYL-UNDECAPRENOL N-ACETYLGLUCOSAMINE TRANSFERASE 1"/>
    <property type="match status" value="1"/>
</dbReference>
<protein>
    <submittedName>
        <fullName evidence="4">UDP-2,4-diacetamido-2,4, 6-trideoxy-beta-L-altropyranose hydrolase</fullName>
        <ecNumber evidence="4">3.6.1.57</ecNumber>
    </submittedName>
</protein>
<gene>
    <name evidence="4" type="primary">pseG</name>
    <name evidence="4" type="ORF">FU839_10785</name>
</gene>
<organism evidence="4 5">
    <name type="scientific">Rheinheimera tangshanensis</name>
    <dbReference type="NCBI Taxonomy" id="400153"/>
    <lineage>
        <taxon>Bacteria</taxon>
        <taxon>Pseudomonadati</taxon>
        <taxon>Pseudomonadota</taxon>
        <taxon>Gammaproteobacteria</taxon>
        <taxon>Chromatiales</taxon>
        <taxon>Chromatiaceae</taxon>
        <taxon>Rheinheimera</taxon>
    </lineage>
</organism>
<sequence length="341" mass="38325">MTQILFRADASRQIGSGHLMRCLTLAHALKDKGYSCRFICQNLPGQLGSLVSEQGFTVDLIPVCQNEQDDARYCLERIQAPIELLVVDHYQLGRNYEQQMRGKVANIMVIDDLANRPHDADLLLDQNLVPQAELRYRNLVNSNCILLAGPRYALLRAEFYQAKAEQRTRLLVNFGGTDPDNLTLMALDALDLLKSQPIPADIVIGQSHPAADVIRQRCEQQPLWRFHQQCNYMAHLMLQAKLMLGAGGSTHWERCFSQLPALVVTVADNQRQSTQYLDHLGACIWLGDSTQQSIVKLADAIARCWQDEMLLKQMAQKASELLPHQAGTPAVVKAVTELMRL</sequence>
<dbReference type="Pfam" id="PF04101">
    <property type="entry name" value="Glyco_tran_28_C"/>
    <property type="match status" value="1"/>
</dbReference>
<dbReference type="EC" id="3.6.1.57" evidence="4"/>
<feature type="binding site" evidence="2">
    <location>
        <position position="156"/>
    </location>
    <ligand>
        <name>substrate</name>
    </ligand>
</feature>
<accession>A0A5C8LXW0</accession>
<evidence type="ECO:0000256" key="2">
    <source>
        <dbReference type="PIRSR" id="PIRSR620023-2"/>
    </source>
</evidence>
<feature type="domain" description="Glycosyl transferase family 28 C-terminal" evidence="3">
    <location>
        <begin position="175"/>
        <end position="318"/>
    </location>
</feature>
<dbReference type="NCBIfam" id="TIGR03590">
    <property type="entry name" value="PseG"/>
    <property type="match status" value="1"/>
</dbReference>
<dbReference type="RefSeq" id="WP_147904362.1">
    <property type="nucleotide sequence ID" value="NZ_BAAAGC010000010.1"/>
</dbReference>
<dbReference type="Gene3D" id="3.40.50.11190">
    <property type="match status" value="1"/>
</dbReference>
<feature type="binding site" evidence="2">
    <location>
        <position position="253"/>
    </location>
    <ligand>
        <name>substrate</name>
    </ligand>
</feature>
<comment type="caution">
    <text evidence="4">The sequence shown here is derived from an EMBL/GenBank/DDBJ whole genome shotgun (WGS) entry which is preliminary data.</text>
</comment>
<dbReference type="InterPro" id="IPR007235">
    <property type="entry name" value="Glyco_trans_28_C"/>
</dbReference>
<evidence type="ECO:0000256" key="1">
    <source>
        <dbReference type="PIRSR" id="PIRSR620023-1"/>
    </source>
</evidence>
<proteinExistence type="predicted"/>
<dbReference type="Proteomes" id="UP000321814">
    <property type="component" value="Unassembled WGS sequence"/>
</dbReference>
<dbReference type="OrthoDB" id="9788924at2"/>
<keyword evidence="5" id="KW-1185">Reference proteome</keyword>
<dbReference type="PANTHER" id="PTHR21015:SF22">
    <property type="entry name" value="GLYCOSYLTRANSFERASE"/>
    <property type="match status" value="1"/>
</dbReference>
<name>A0A5C8LXW0_9GAMM</name>
<keyword evidence="4" id="KW-0378">Hydrolase</keyword>
<feature type="active site" description="Proton acceptor" evidence="1">
    <location>
        <position position="18"/>
    </location>
</feature>
<dbReference type="GO" id="GO:0016787">
    <property type="term" value="F:hydrolase activity"/>
    <property type="evidence" value="ECO:0007669"/>
    <property type="project" value="UniProtKB-KW"/>
</dbReference>
<dbReference type="AlphaFoldDB" id="A0A5C8LXW0"/>
<dbReference type="EMBL" id="VRLR01000006">
    <property type="protein sequence ID" value="TXK80442.1"/>
    <property type="molecule type" value="Genomic_DNA"/>
</dbReference>
<reference evidence="4 5" key="1">
    <citation type="submission" date="2019-08" db="EMBL/GenBank/DDBJ databases">
        <title>Draft genome analysis of Rheinheimera tangshanensis isolated from the roots of fresh rice plants (Oryza sativa).</title>
        <authorList>
            <person name="Yu Q."/>
            <person name="Qi Y."/>
            <person name="Zhang H."/>
            <person name="Pu J."/>
        </authorList>
    </citation>
    <scope>NUCLEOTIDE SEQUENCE [LARGE SCALE GENOMIC DNA]</scope>
    <source>
        <strain evidence="4 5">JA3-B52</strain>
    </source>
</reference>
<dbReference type="InterPro" id="IPR020023">
    <property type="entry name" value="PseG"/>
</dbReference>
<dbReference type="GO" id="GO:0016758">
    <property type="term" value="F:hexosyltransferase activity"/>
    <property type="evidence" value="ECO:0007669"/>
    <property type="project" value="InterPro"/>
</dbReference>
<evidence type="ECO:0000259" key="3">
    <source>
        <dbReference type="Pfam" id="PF04101"/>
    </source>
</evidence>
<evidence type="ECO:0000313" key="5">
    <source>
        <dbReference type="Proteomes" id="UP000321814"/>
    </source>
</evidence>
<dbReference type="SUPFAM" id="SSF53756">
    <property type="entry name" value="UDP-Glycosyltransferase/glycogen phosphorylase"/>
    <property type="match status" value="1"/>
</dbReference>
<dbReference type="Gene3D" id="3.40.50.2000">
    <property type="entry name" value="Glycogen Phosphorylase B"/>
    <property type="match status" value="1"/>
</dbReference>
<evidence type="ECO:0000313" key="4">
    <source>
        <dbReference type="EMBL" id="TXK80442.1"/>
    </source>
</evidence>